<dbReference type="InterPro" id="IPR005467">
    <property type="entry name" value="His_kinase_dom"/>
</dbReference>
<keyword evidence="7" id="KW-0472">Membrane</keyword>
<dbReference type="GO" id="GO:0005886">
    <property type="term" value="C:plasma membrane"/>
    <property type="evidence" value="ECO:0007669"/>
    <property type="project" value="TreeGrafter"/>
</dbReference>
<evidence type="ECO:0000259" key="8">
    <source>
        <dbReference type="PROSITE" id="PS50109"/>
    </source>
</evidence>
<dbReference type="PROSITE" id="PS50885">
    <property type="entry name" value="HAMP"/>
    <property type="match status" value="1"/>
</dbReference>
<dbReference type="InterPro" id="IPR036097">
    <property type="entry name" value="HisK_dim/P_sf"/>
</dbReference>
<keyword evidence="3" id="KW-0597">Phosphoprotein</keyword>
<dbReference type="Pfam" id="PF02518">
    <property type="entry name" value="HATPase_c"/>
    <property type="match status" value="1"/>
</dbReference>
<dbReference type="GO" id="GO:0009927">
    <property type="term" value="F:histidine phosphotransfer kinase activity"/>
    <property type="evidence" value="ECO:0007669"/>
    <property type="project" value="TreeGrafter"/>
</dbReference>
<dbReference type="SMART" id="SM00388">
    <property type="entry name" value="HisKA"/>
    <property type="match status" value="1"/>
</dbReference>
<keyword evidence="7" id="KW-0812">Transmembrane</keyword>
<dbReference type="CDD" id="cd16922">
    <property type="entry name" value="HATPase_EvgS-ArcB-TorS-like"/>
    <property type="match status" value="1"/>
</dbReference>
<evidence type="ECO:0000256" key="2">
    <source>
        <dbReference type="ARBA" id="ARBA00012438"/>
    </source>
</evidence>
<dbReference type="CDD" id="cd00082">
    <property type="entry name" value="HisKA"/>
    <property type="match status" value="1"/>
</dbReference>
<feature type="transmembrane region" description="Helical" evidence="7">
    <location>
        <begin position="21"/>
        <end position="41"/>
    </location>
</feature>
<keyword evidence="4" id="KW-0808">Transferase</keyword>
<organism evidence="10">
    <name type="scientific">hydrothermal vent metagenome</name>
    <dbReference type="NCBI Taxonomy" id="652676"/>
    <lineage>
        <taxon>unclassified sequences</taxon>
        <taxon>metagenomes</taxon>
        <taxon>ecological metagenomes</taxon>
    </lineage>
</organism>
<comment type="catalytic activity">
    <reaction evidence="1">
        <text>ATP + protein L-histidine = ADP + protein N-phospho-L-histidine.</text>
        <dbReference type="EC" id="2.7.13.3"/>
    </reaction>
</comment>
<dbReference type="PANTHER" id="PTHR43047:SF72">
    <property type="entry name" value="OSMOSENSING HISTIDINE PROTEIN KINASE SLN1"/>
    <property type="match status" value="1"/>
</dbReference>
<proteinExistence type="predicted"/>
<dbReference type="InterPro" id="IPR003594">
    <property type="entry name" value="HATPase_dom"/>
</dbReference>
<dbReference type="PROSITE" id="PS50109">
    <property type="entry name" value="HIS_KIN"/>
    <property type="match status" value="1"/>
</dbReference>
<dbReference type="Pfam" id="PF00512">
    <property type="entry name" value="HisKA"/>
    <property type="match status" value="1"/>
</dbReference>
<dbReference type="PANTHER" id="PTHR43047">
    <property type="entry name" value="TWO-COMPONENT HISTIDINE PROTEIN KINASE"/>
    <property type="match status" value="1"/>
</dbReference>
<feature type="compositionally biased region" description="Basic and acidic residues" evidence="6">
    <location>
        <begin position="555"/>
        <end position="568"/>
    </location>
</feature>
<dbReference type="SMART" id="SM00387">
    <property type="entry name" value="HATPase_c"/>
    <property type="match status" value="1"/>
</dbReference>
<evidence type="ECO:0000256" key="5">
    <source>
        <dbReference type="ARBA" id="ARBA00022777"/>
    </source>
</evidence>
<dbReference type="Gene3D" id="6.10.340.10">
    <property type="match status" value="1"/>
</dbReference>
<accession>A0A3B1DPD7</accession>
<evidence type="ECO:0000256" key="1">
    <source>
        <dbReference type="ARBA" id="ARBA00000085"/>
    </source>
</evidence>
<sequence>MSYRSIKRLLGETSLERKCRILFGGGLLILLSGSFYFYSWLNEPIVYEQNKTTARMLVAPILLEKHWKWAETDKGFLPTITKMASELKPEDLDYSWSLVKAGAKVEDASHRPSDDAGYSALERLKLGEKEIIQINSKKNEEGQSLWYDYYAPIVAQETCMTCHYHAQPGVKEGSMIGMVKISLPLEKTQKALARNNAFLLSTAIVTTFMAMLAAYAIVRYVIVKPVLHLKDVSDEIARGNLDLRADIRTGDEFEELSHAFNRMLRHLVTVQEELRQVNGNLDGKIDQLAQVNLQLYETNKIKDEFLATMSHELRTPLNSILGFSDVLVKADNISGKQKKYLNNIQASGQDLLGMVTDILNLAKIESGKLELKCSEFTLESIIHRQVDALEPLAVNRNIQLSMEVAPDLPKVCSDSGKLQQILNNLLSNAIKFTPEGGRVHVQAESLSNGQFQMMVKDTGVGVRLEDQTIIFEKFRQGRAIPGQEDAMTREYGGTGLGLSIVKELCRILGGEIHVKSEFGKGSAFIVQMPFQYQPPYSELETVLTSTEPRPSLLDNSKDSDAKTDEDAA</sequence>
<dbReference type="EC" id="2.7.13.3" evidence="2"/>
<dbReference type="Gene3D" id="3.30.565.10">
    <property type="entry name" value="Histidine kinase-like ATPase, C-terminal domain"/>
    <property type="match status" value="1"/>
</dbReference>
<dbReference type="Gene3D" id="1.10.287.130">
    <property type="match status" value="1"/>
</dbReference>
<dbReference type="Pfam" id="PF00672">
    <property type="entry name" value="HAMP"/>
    <property type="match status" value="1"/>
</dbReference>
<evidence type="ECO:0000313" key="10">
    <source>
        <dbReference type="EMBL" id="VAX37928.1"/>
    </source>
</evidence>
<feature type="domain" description="Histidine kinase" evidence="8">
    <location>
        <begin position="308"/>
        <end position="532"/>
    </location>
</feature>
<dbReference type="CDD" id="cd06225">
    <property type="entry name" value="HAMP"/>
    <property type="match status" value="1"/>
</dbReference>
<feature type="region of interest" description="Disordered" evidence="6">
    <location>
        <begin position="541"/>
        <end position="568"/>
    </location>
</feature>
<dbReference type="FunFam" id="3.30.565.10:FF:000010">
    <property type="entry name" value="Sensor histidine kinase RcsC"/>
    <property type="match status" value="1"/>
</dbReference>
<reference evidence="10" key="1">
    <citation type="submission" date="2018-06" db="EMBL/GenBank/DDBJ databases">
        <authorList>
            <person name="Zhirakovskaya E."/>
        </authorList>
    </citation>
    <scope>NUCLEOTIDE SEQUENCE</scope>
</reference>
<dbReference type="SUPFAM" id="SSF47384">
    <property type="entry name" value="Homodimeric domain of signal transducing histidine kinase"/>
    <property type="match status" value="1"/>
</dbReference>
<feature type="domain" description="HAMP" evidence="9">
    <location>
        <begin position="220"/>
        <end position="272"/>
    </location>
</feature>
<evidence type="ECO:0000256" key="4">
    <source>
        <dbReference type="ARBA" id="ARBA00022679"/>
    </source>
</evidence>
<dbReference type="GO" id="GO:0000155">
    <property type="term" value="F:phosphorelay sensor kinase activity"/>
    <property type="evidence" value="ECO:0007669"/>
    <property type="project" value="InterPro"/>
</dbReference>
<gene>
    <name evidence="10" type="ORF">MNBD_PLANCTO02-844</name>
</gene>
<evidence type="ECO:0000256" key="3">
    <source>
        <dbReference type="ARBA" id="ARBA00022553"/>
    </source>
</evidence>
<protein>
    <recommendedName>
        <fullName evidence="2">histidine kinase</fullName>
        <ecNumber evidence="2">2.7.13.3</ecNumber>
    </recommendedName>
</protein>
<dbReference type="EMBL" id="UOGL01000153">
    <property type="protein sequence ID" value="VAX37928.1"/>
    <property type="molecule type" value="Genomic_DNA"/>
</dbReference>
<dbReference type="InterPro" id="IPR004358">
    <property type="entry name" value="Sig_transdc_His_kin-like_C"/>
</dbReference>
<evidence type="ECO:0000259" key="9">
    <source>
        <dbReference type="PROSITE" id="PS50885"/>
    </source>
</evidence>
<feature type="transmembrane region" description="Helical" evidence="7">
    <location>
        <begin position="197"/>
        <end position="218"/>
    </location>
</feature>
<keyword evidence="5 10" id="KW-0418">Kinase</keyword>
<dbReference type="InterPro" id="IPR036890">
    <property type="entry name" value="HATPase_C_sf"/>
</dbReference>
<name>A0A3B1DPD7_9ZZZZ</name>
<dbReference type="AlphaFoldDB" id="A0A3B1DPD7"/>
<keyword evidence="7" id="KW-1133">Transmembrane helix</keyword>
<evidence type="ECO:0000256" key="7">
    <source>
        <dbReference type="SAM" id="Phobius"/>
    </source>
</evidence>
<dbReference type="InterPro" id="IPR003660">
    <property type="entry name" value="HAMP_dom"/>
</dbReference>
<dbReference type="InterPro" id="IPR003661">
    <property type="entry name" value="HisK_dim/P_dom"/>
</dbReference>
<dbReference type="SMART" id="SM00304">
    <property type="entry name" value="HAMP"/>
    <property type="match status" value="1"/>
</dbReference>
<dbReference type="PRINTS" id="PR00344">
    <property type="entry name" value="BCTRLSENSOR"/>
</dbReference>
<evidence type="ECO:0000256" key="6">
    <source>
        <dbReference type="SAM" id="MobiDB-lite"/>
    </source>
</evidence>
<dbReference type="SUPFAM" id="SSF55874">
    <property type="entry name" value="ATPase domain of HSP90 chaperone/DNA topoisomerase II/histidine kinase"/>
    <property type="match status" value="1"/>
</dbReference>
<dbReference type="SUPFAM" id="SSF158472">
    <property type="entry name" value="HAMP domain-like"/>
    <property type="match status" value="1"/>
</dbReference>